<proteinExistence type="inferred from homology"/>
<dbReference type="Pfam" id="PF09902">
    <property type="entry name" value="DUF2129"/>
    <property type="match status" value="1"/>
</dbReference>
<dbReference type="GO" id="GO:0005737">
    <property type="term" value="C:cytoplasm"/>
    <property type="evidence" value="ECO:0007669"/>
    <property type="project" value="UniProtKB-SubCell"/>
</dbReference>
<reference evidence="3 4" key="1">
    <citation type="journal article" date="2014" name="Int. J. Syst. Evol. Microbiol.">
        <title>Jeotgalibaca dankookensis gen. nov., sp. nov., a member of the family Carnobacteriaceae, isolated from seujeot (Korean traditional food).</title>
        <authorList>
            <person name="Lee D.G."/>
            <person name="Trujillo M.E."/>
            <person name="Kang H."/>
            <person name="Ahn T.Y."/>
        </authorList>
    </citation>
    <scope>NUCLEOTIDE SEQUENCE [LARGE SCALE GENOMIC DNA]</scope>
    <source>
        <strain evidence="3 4">EX-07</strain>
    </source>
</reference>
<protein>
    <recommendedName>
        <fullName evidence="2">UPF0298 protein BW727_100517</fullName>
    </recommendedName>
</protein>
<dbReference type="KEGG" id="jda:BW727_100517"/>
<sequence>MSFEVTKRQGVIIWVYTLRQLKNLRRFGYIHYVSNRLKYVVMYVNQDVIEEKMKQLSNLHYVRKVEPSYRPEIDMTFKNSLKQLEEENKEQVEES</sequence>
<dbReference type="InterPro" id="IPR016979">
    <property type="entry name" value="DUF2129"/>
</dbReference>
<accession>A0A1S6IN11</accession>
<evidence type="ECO:0000313" key="3">
    <source>
        <dbReference type="EMBL" id="AQS52910.1"/>
    </source>
</evidence>
<name>A0A1S6IN11_9LACT</name>
<dbReference type="RefSeq" id="WP_062467680.1">
    <property type="nucleotide sequence ID" value="NZ_BBYN01000001.1"/>
</dbReference>
<evidence type="ECO:0000256" key="1">
    <source>
        <dbReference type="ARBA" id="ARBA00022490"/>
    </source>
</evidence>
<keyword evidence="1 2" id="KW-0963">Cytoplasm</keyword>
<dbReference type="EMBL" id="CP019728">
    <property type="protein sequence ID" value="AQS52910.1"/>
    <property type="molecule type" value="Genomic_DNA"/>
</dbReference>
<dbReference type="PIRSF" id="PIRSF031653">
    <property type="entry name" value="UCP031653"/>
    <property type="match status" value="1"/>
</dbReference>
<evidence type="ECO:0000256" key="2">
    <source>
        <dbReference type="HAMAP-Rule" id="MF_01126"/>
    </source>
</evidence>
<dbReference type="HAMAP" id="MF_01126">
    <property type="entry name" value="UPF0298"/>
    <property type="match status" value="1"/>
</dbReference>
<comment type="similarity">
    <text evidence="2">Belongs to the UPF0298 family.</text>
</comment>
<gene>
    <name evidence="3" type="ORF">BW727_100517</name>
</gene>
<dbReference type="Proteomes" id="UP000188993">
    <property type="component" value="Chromosome"/>
</dbReference>
<organism evidence="3 4">
    <name type="scientific">Jeotgalibaca dankookensis</name>
    <dbReference type="NCBI Taxonomy" id="708126"/>
    <lineage>
        <taxon>Bacteria</taxon>
        <taxon>Bacillati</taxon>
        <taxon>Bacillota</taxon>
        <taxon>Bacilli</taxon>
        <taxon>Lactobacillales</taxon>
        <taxon>Carnobacteriaceae</taxon>
        <taxon>Jeotgalibaca</taxon>
    </lineage>
</organism>
<dbReference type="AlphaFoldDB" id="A0A1S6IN11"/>
<dbReference type="STRING" id="708126.BW727_100517"/>
<keyword evidence="4" id="KW-1185">Reference proteome</keyword>
<comment type="subcellular location">
    <subcellularLocation>
        <location evidence="2">Cytoplasm</location>
    </subcellularLocation>
</comment>
<evidence type="ECO:0000313" key="4">
    <source>
        <dbReference type="Proteomes" id="UP000188993"/>
    </source>
</evidence>
<dbReference type="OrthoDB" id="2990788at2"/>